<dbReference type="EMBL" id="AP026709">
    <property type="protein sequence ID" value="BDQ35860.1"/>
    <property type="molecule type" value="Genomic_DNA"/>
</dbReference>
<dbReference type="RefSeq" id="WP_281761790.1">
    <property type="nucleotide sequence ID" value="NZ_AP026709.1"/>
</dbReference>
<dbReference type="Pfam" id="PF00005">
    <property type="entry name" value="ABC_tran"/>
    <property type="match status" value="1"/>
</dbReference>
<reference evidence="5 6" key="1">
    <citation type="submission" date="2022-08" db="EMBL/GenBank/DDBJ databases">
        <title>Genome Sequence of the sulphate-reducing bacterium, Pseudodesulfovibrio sp. SYK.</title>
        <authorList>
            <person name="Kondo R."/>
            <person name="Kataoka T."/>
        </authorList>
    </citation>
    <scope>NUCLEOTIDE SEQUENCE [LARGE SCALE GENOMIC DNA]</scope>
    <source>
        <strain evidence="5 6">SYK</strain>
    </source>
</reference>
<protein>
    <submittedName>
        <fullName evidence="5">ABC transporter ATP-binding protein</fullName>
    </submittedName>
</protein>
<keyword evidence="1" id="KW-0813">Transport</keyword>
<dbReference type="InterPro" id="IPR017871">
    <property type="entry name" value="ABC_transporter-like_CS"/>
</dbReference>
<feature type="domain" description="ABC transporter" evidence="4">
    <location>
        <begin position="2"/>
        <end position="215"/>
    </location>
</feature>
<dbReference type="GO" id="GO:0005524">
    <property type="term" value="F:ATP binding"/>
    <property type="evidence" value="ECO:0007669"/>
    <property type="project" value="UniProtKB-KW"/>
</dbReference>
<dbReference type="InterPro" id="IPR027417">
    <property type="entry name" value="P-loop_NTPase"/>
</dbReference>
<gene>
    <name evidence="5" type="ORF">SYK_02200</name>
</gene>
<evidence type="ECO:0000313" key="6">
    <source>
        <dbReference type="Proteomes" id="UP001317742"/>
    </source>
</evidence>
<evidence type="ECO:0000256" key="3">
    <source>
        <dbReference type="ARBA" id="ARBA00022840"/>
    </source>
</evidence>
<keyword evidence="3 5" id="KW-0067">ATP-binding</keyword>
<dbReference type="InterPro" id="IPR050166">
    <property type="entry name" value="ABC_transporter_ATP-bind"/>
</dbReference>
<evidence type="ECO:0000259" key="4">
    <source>
        <dbReference type="PROSITE" id="PS50893"/>
    </source>
</evidence>
<evidence type="ECO:0000256" key="1">
    <source>
        <dbReference type="ARBA" id="ARBA00022448"/>
    </source>
</evidence>
<evidence type="ECO:0000256" key="2">
    <source>
        <dbReference type="ARBA" id="ARBA00022741"/>
    </source>
</evidence>
<keyword evidence="6" id="KW-1185">Reference proteome</keyword>
<dbReference type="PROSITE" id="PS50893">
    <property type="entry name" value="ABC_TRANSPORTER_2"/>
    <property type="match status" value="1"/>
</dbReference>
<dbReference type="Proteomes" id="UP001317742">
    <property type="component" value="Chromosome"/>
</dbReference>
<dbReference type="SUPFAM" id="SSF52540">
    <property type="entry name" value="P-loop containing nucleoside triphosphate hydrolases"/>
    <property type="match status" value="1"/>
</dbReference>
<name>A0ABN6S2D3_9BACT</name>
<organism evidence="5 6">
    <name type="scientific">Pseudodesulfovibrio nedwellii</name>
    <dbReference type="NCBI Taxonomy" id="2973072"/>
    <lineage>
        <taxon>Bacteria</taxon>
        <taxon>Pseudomonadati</taxon>
        <taxon>Thermodesulfobacteriota</taxon>
        <taxon>Desulfovibrionia</taxon>
        <taxon>Desulfovibrionales</taxon>
        <taxon>Desulfovibrionaceae</taxon>
    </lineage>
</organism>
<dbReference type="PROSITE" id="PS00211">
    <property type="entry name" value="ABC_TRANSPORTER_1"/>
    <property type="match status" value="1"/>
</dbReference>
<dbReference type="PANTHER" id="PTHR42788">
    <property type="entry name" value="TAURINE IMPORT ATP-BINDING PROTEIN-RELATED"/>
    <property type="match status" value="1"/>
</dbReference>
<dbReference type="SMART" id="SM00382">
    <property type="entry name" value="AAA"/>
    <property type="match status" value="1"/>
</dbReference>
<dbReference type="InterPro" id="IPR003439">
    <property type="entry name" value="ABC_transporter-like_ATP-bd"/>
</dbReference>
<accession>A0ABN6S2D3</accession>
<dbReference type="Gene3D" id="3.40.50.300">
    <property type="entry name" value="P-loop containing nucleotide triphosphate hydrolases"/>
    <property type="match status" value="1"/>
</dbReference>
<keyword evidence="2" id="KW-0547">Nucleotide-binding</keyword>
<evidence type="ECO:0000313" key="5">
    <source>
        <dbReference type="EMBL" id="BDQ35860.1"/>
    </source>
</evidence>
<sequence>MIQFKNVSKEIGGTPIIRNFSLTIGTGEATCLCGPSGIGKTTLLEIGAKLTTPDSGAIHHGSKTIGCAFQDDILIPWLTAQSNIELVLHSRMSNTRDVAEQWLKFFELSPDMKPPKMSGGMRRRLSLARAFAINPLILLLDEPFAFLDEEWQEKVAHLIENQRANGSAILLVSHQTRQLETFNCRTIQITTAPITHCLNRATTSVGPLLSATMQN</sequence>
<dbReference type="InterPro" id="IPR003593">
    <property type="entry name" value="AAA+_ATPase"/>
</dbReference>
<dbReference type="PANTHER" id="PTHR42788:SF13">
    <property type="entry name" value="ALIPHATIC SULFONATES IMPORT ATP-BINDING PROTEIN SSUB"/>
    <property type="match status" value="1"/>
</dbReference>
<proteinExistence type="predicted"/>